<accession>A0AAT9HUU2</accession>
<organism evidence="2">
    <name type="scientific">Streptomyces haneummycinicus</name>
    <dbReference type="NCBI Taxonomy" id="3074435"/>
    <lineage>
        <taxon>Bacteria</taxon>
        <taxon>Bacillati</taxon>
        <taxon>Actinomycetota</taxon>
        <taxon>Actinomycetes</taxon>
        <taxon>Kitasatosporales</taxon>
        <taxon>Streptomycetaceae</taxon>
        <taxon>Streptomyces</taxon>
    </lineage>
</organism>
<name>A0AAT9HUU2_9ACTN</name>
<evidence type="ECO:0000313" key="2">
    <source>
        <dbReference type="EMBL" id="BFO21294.1"/>
    </source>
</evidence>
<reference evidence="2" key="2">
    <citation type="submission" date="2024-07" db="EMBL/GenBank/DDBJ databases">
        <title>Streptomyces haneummycinica sp. nov., a new antibiotic-producing actinobacterium isolated from marine sediment.</title>
        <authorList>
            <person name="Uemura M."/>
            <person name="Hamada M."/>
            <person name="Hirano S."/>
            <person name="Kobayashi K."/>
            <person name="Ohshiro T."/>
            <person name="Kobayashi T."/>
            <person name="Terahara T."/>
        </authorList>
    </citation>
    <scope>NUCLEOTIDE SEQUENCE</scope>
    <source>
        <strain evidence="2">KM77-8</strain>
    </source>
</reference>
<dbReference type="AlphaFoldDB" id="A0AAT9HUU2"/>
<feature type="compositionally biased region" description="Basic and acidic residues" evidence="1">
    <location>
        <begin position="8"/>
        <end position="22"/>
    </location>
</feature>
<evidence type="ECO:0000256" key="1">
    <source>
        <dbReference type="SAM" id="MobiDB-lite"/>
    </source>
</evidence>
<reference evidence="2" key="1">
    <citation type="submission" date="2024-06" db="EMBL/GenBank/DDBJ databases">
        <authorList>
            <consortium name="consrtm"/>
            <person name="Uemura M."/>
            <person name="Terahara T."/>
        </authorList>
    </citation>
    <scope>NUCLEOTIDE SEQUENCE</scope>
    <source>
        <strain evidence="2">KM77-8</strain>
    </source>
</reference>
<proteinExistence type="predicted"/>
<evidence type="ECO:0008006" key="3">
    <source>
        <dbReference type="Google" id="ProtNLM"/>
    </source>
</evidence>
<feature type="region of interest" description="Disordered" evidence="1">
    <location>
        <begin position="1"/>
        <end position="36"/>
    </location>
</feature>
<sequence>MVSFKNEQPQERARPRRTEGDLRRRRALADAAAGDTPAETAKIERFRCVIYLCGALHTDIESPRKECTEYADVFGWEITDVIEERAGLLPPQGRDGLRQAVDRVKNGEAGAVLTAGRSMISPVPQEYDEVAREIERAGGFLHTRDAAGRTP</sequence>
<dbReference type="EMBL" id="AP035768">
    <property type="protein sequence ID" value="BFO21294.1"/>
    <property type="molecule type" value="Genomic_DNA"/>
</dbReference>
<gene>
    <name evidence="2" type="ORF">SHKM778_76820</name>
</gene>
<protein>
    <recommendedName>
        <fullName evidence="3">Resolvase/invertase-type recombinase catalytic domain-containing protein</fullName>
    </recommendedName>
</protein>